<name>A0ABR7HIH3_9FIRM</name>
<dbReference type="Pfam" id="PF03965">
    <property type="entry name" value="Penicillinase_R"/>
    <property type="match status" value="1"/>
</dbReference>
<evidence type="ECO:0000313" key="6">
    <source>
        <dbReference type="EMBL" id="MBC5727302.1"/>
    </source>
</evidence>
<evidence type="ECO:0000256" key="5">
    <source>
        <dbReference type="SAM" id="MobiDB-lite"/>
    </source>
</evidence>
<dbReference type="InterPro" id="IPR036390">
    <property type="entry name" value="WH_DNA-bd_sf"/>
</dbReference>
<sequence length="136" mass="15828">MLTKSEEEIMNLLWEVGEPLASSEIVSKSVNRTWRKSYINLLINSLLNKQMIEVVGVKQMTKNYARTFQPTMSKYAYSVKRIFSQKGFKEENIPDLFAEIIANTENPQILEKMQSQLDERKRELASDKNNRDSYSA</sequence>
<evidence type="ECO:0000256" key="4">
    <source>
        <dbReference type="ARBA" id="ARBA00023163"/>
    </source>
</evidence>
<keyword evidence="7" id="KW-1185">Reference proteome</keyword>
<accession>A0ABR7HIH3</accession>
<dbReference type="EMBL" id="JACOPS010000001">
    <property type="protein sequence ID" value="MBC5727302.1"/>
    <property type="molecule type" value="Genomic_DNA"/>
</dbReference>
<evidence type="ECO:0000256" key="2">
    <source>
        <dbReference type="ARBA" id="ARBA00023015"/>
    </source>
</evidence>
<dbReference type="InterPro" id="IPR036388">
    <property type="entry name" value="WH-like_DNA-bd_sf"/>
</dbReference>
<keyword evidence="3" id="KW-0238">DNA-binding</keyword>
<gene>
    <name evidence="6" type="ORF">H8R91_01905</name>
</gene>
<dbReference type="InterPro" id="IPR005650">
    <property type="entry name" value="BlaI_family"/>
</dbReference>
<keyword evidence="4" id="KW-0804">Transcription</keyword>
<keyword evidence="2" id="KW-0805">Transcription regulation</keyword>
<evidence type="ECO:0000256" key="3">
    <source>
        <dbReference type="ARBA" id="ARBA00023125"/>
    </source>
</evidence>
<organism evidence="6 7">
    <name type="scientific">Ruminococcus intestinalis</name>
    <dbReference type="NCBI Taxonomy" id="2763066"/>
    <lineage>
        <taxon>Bacteria</taxon>
        <taxon>Bacillati</taxon>
        <taxon>Bacillota</taxon>
        <taxon>Clostridia</taxon>
        <taxon>Eubacteriales</taxon>
        <taxon>Oscillospiraceae</taxon>
        <taxon>Ruminococcus</taxon>
    </lineage>
</organism>
<dbReference type="SUPFAM" id="SSF46785">
    <property type="entry name" value="Winged helix' DNA-binding domain"/>
    <property type="match status" value="1"/>
</dbReference>
<comment type="caution">
    <text evidence="6">The sequence shown here is derived from an EMBL/GenBank/DDBJ whole genome shotgun (WGS) entry which is preliminary data.</text>
</comment>
<dbReference type="Proteomes" id="UP000636755">
    <property type="component" value="Unassembled WGS sequence"/>
</dbReference>
<dbReference type="RefSeq" id="WP_022235492.1">
    <property type="nucleotide sequence ID" value="NZ_JACOPS010000001.1"/>
</dbReference>
<protein>
    <submittedName>
        <fullName evidence="6">BlaI/MecI/CopY family transcriptional regulator</fullName>
    </submittedName>
</protein>
<evidence type="ECO:0000256" key="1">
    <source>
        <dbReference type="ARBA" id="ARBA00011046"/>
    </source>
</evidence>
<evidence type="ECO:0000313" key="7">
    <source>
        <dbReference type="Proteomes" id="UP000636755"/>
    </source>
</evidence>
<proteinExistence type="inferred from homology"/>
<feature type="region of interest" description="Disordered" evidence="5">
    <location>
        <begin position="117"/>
        <end position="136"/>
    </location>
</feature>
<reference evidence="6 7" key="1">
    <citation type="submission" date="2020-08" db="EMBL/GenBank/DDBJ databases">
        <title>Genome public.</title>
        <authorList>
            <person name="Liu C."/>
            <person name="Sun Q."/>
        </authorList>
    </citation>
    <scope>NUCLEOTIDE SEQUENCE [LARGE SCALE GENOMIC DNA]</scope>
    <source>
        <strain evidence="6 7">NSJ-71</strain>
    </source>
</reference>
<dbReference type="Gene3D" id="1.10.10.10">
    <property type="entry name" value="Winged helix-like DNA-binding domain superfamily/Winged helix DNA-binding domain"/>
    <property type="match status" value="1"/>
</dbReference>
<comment type="similarity">
    <text evidence="1">Belongs to the BlaI transcriptional regulatory family.</text>
</comment>